<feature type="region of interest" description="Disordered" evidence="1">
    <location>
        <begin position="498"/>
        <end position="524"/>
    </location>
</feature>
<feature type="compositionally biased region" description="Low complexity" evidence="1">
    <location>
        <begin position="605"/>
        <end position="616"/>
    </location>
</feature>
<feature type="compositionally biased region" description="Low complexity" evidence="1">
    <location>
        <begin position="586"/>
        <end position="596"/>
    </location>
</feature>
<feature type="region of interest" description="Disordered" evidence="1">
    <location>
        <begin position="586"/>
        <end position="636"/>
    </location>
</feature>
<evidence type="ECO:0000313" key="3">
    <source>
        <dbReference type="EMBL" id="TKW31368.1"/>
    </source>
</evidence>
<proteinExistence type="predicted"/>
<gene>
    <name evidence="3" type="ORF">SEVIR_2G100900v2</name>
</gene>
<protein>
    <recommendedName>
        <fullName evidence="2">DUF7597 domain-containing protein</fullName>
    </recommendedName>
</protein>
<feature type="compositionally biased region" description="Low complexity" evidence="1">
    <location>
        <begin position="233"/>
        <end position="245"/>
    </location>
</feature>
<reference evidence="3" key="1">
    <citation type="submission" date="2019-03" db="EMBL/GenBank/DDBJ databases">
        <title>WGS assembly of Setaria viridis.</title>
        <authorList>
            <person name="Huang P."/>
            <person name="Jenkins J."/>
            <person name="Grimwood J."/>
            <person name="Barry K."/>
            <person name="Healey A."/>
            <person name="Mamidi S."/>
            <person name="Sreedasyam A."/>
            <person name="Shu S."/>
            <person name="Feldman M."/>
            <person name="Wu J."/>
            <person name="Yu Y."/>
            <person name="Chen C."/>
            <person name="Johnson J."/>
            <person name="Rokhsar D."/>
            <person name="Baxter I."/>
            <person name="Schmutz J."/>
            <person name="Brutnell T."/>
            <person name="Kellogg E."/>
        </authorList>
    </citation>
    <scope>NUCLEOTIDE SEQUENCE [LARGE SCALE GENOMIC DNA]</scope>
</reference>
<dbReference type="Proteomes" id="UP000298652">
    <property type="component" value="Chromosome 2"/>
</dbReference>
<dbReference type="AlphaFoldDB" id="A0A4U6VNP9"/>
<accession>A0A4U6VNP9</accession>
<dbReference type="Pfam" id="PF24530">
    <property type="entry name" value="DUF7597"/>
    <property type="match status" value="1"/>
</dbReference>
<sequence length="636" mass="72635">MAEKLEEQIFRFKVSSKEVGFLIVNQGLVICDLFKLSFFLLNNEGFAKAFKFAKQDSGPSYSWQSASKKKSTLLSHVQHSSSHFLSGANLTPLGFRSLEPRNIFTRPKHFVSYADIVRNHPKHLSWEKRLPTANHSRRISPNWPTCWHCNQARHSFQTCPRRLSLQKFTTAFTSMPASNFSSVIDINGWPSDIGLRWFKAGQEATLGIAQESPPDTIPLKNLGKIVWRIRGDTTPPSSSSPHRTPQQPAAPNQEHLNPPFSESSEKENPTSSMAFLNVNLEPLMFPRFNRVLVQARPKFTRVVTPRSTPANEDLAIIPFDNVQRAIVGLIEDDYELRIKEIQRSSFHRTQAFVRLNRVTDRDALVQHSPHQSNGLIFDFVRHNRGPNARRVLFNRECWLLLIGYPIDSREIEDIRDAIKSFGRLICWQKDNVMARVVVKFRVTELEDIPHYLIFSEGDDFEGVSTTVQVEIIHQNMLGGQLQDENIPPGYDDDFVFPGLEPNNANNNHQMPQQQIQGQQNPPFEAQMHNNQQHEALPDLNDDPAEDEHIQEQMQQLMEDLENQAPEQVELQQDQQQEVMDLQLSLSLPPPSISTSSMEGERKGSEQSVEGEVQQQEHLNEQPEIVLGLPAMDNMNI</sequence>
<evidence type="ECO:0000313" key="4">
    <source>
        <dbReference type="Proteomes" id="UP000298652"/>
    </source>
</evidence>
<dbReference type="InterPro" id="IPR056018">
    <property type="entry name" value="DUF7597"/>
</dbReference>
<evidence type="ECO:0000256" key="1">
    <source>
        <dbReference type="SAM" id="MobiDB-lite"/>
    </source>
</evidence>
<organism evidence="3 4">
    <name type="scientific">Setaria viridis</name>
    <name type="common">Green bristlegrass</name>
    <name type="synonym">Setaria italica subsp. viridis</name>
    <dbReference type="NCBI Taxonomy" id="4556"/>
    <lineage>
        <taxon>Eukaryota</taxon>
        <taxon>Viridiplantae</taxon>
        <taxon>Streptophyta</taxon>
        <taxon>Embryophyta</taxon>
        <taxon>Tracheophyta</taxon>
        <taxon>Spermatophyta</taxon>
        <taxon>Magnoliopsida</taxon>
        <taxon>Liliopsida</taxon>
        <taxon>Poales</taxon>
        <taxon>Poaceae</taxon>
        <taxon>PACMAD clade</taxon>
        <taxon>Panicoideae</taxon>
        <taxon>Panicodae</taxon>
        <taxon>Paniceae</taxon>
        <taxon>Cenchrinae</taxon>
        <taxon>Setaria</taxon>
    </lineage>
</organism>
<feature type="domain" description="DUF7597" evidence="2">
    <location>
        <begin position="319"/>
        <end position="390"/>
    </location>
</feature>
<dbReference type="PANTHER" id="PTHR33075">
    <property type="entry name" value="OS02G0499800 PROTEIN"/>
    <property type="match status" value="1"/>
</dbReference>
<feature type="region of interest" description="Disordered" evidence="1">
    <location>
        <begin position="230"/>
        <end position="269"/>
    </location>
</feature>
<name>A0A4U6VNP9_SETVI</name>
<feature type="compositionally biased region" description="Low complexity" evidence="1">
    <location>
        <begin position="505"/>
        <end position="522"/>
    </location>
</feature>
<keyword evidence="4" id="KW-1185">Reference proteome</keyword>
<dbReference type="Gramene" id="TKW31368">
    <property type="protein sequence ID" value="TKW31368"/>
    <property type="gene ID" value="SEVIR_2G100900v2"/>
</dbReference>
<dbReference type="PANTHER" id="PTHR33075:SF7">
    <property type="entry name" value="OS02G0303350 PROTEIN"/>
    <property type="match status" value="1"/>
</dbReference>
<dbReference type="EMBL" id="CM016553">
    <property type="protein sequence ID" value="TKW31368.1"/>
    <property type="molecule type" value="Genomic_DNA"/>
</dbReference>
<evidence type="ECO:0000259" key="2">
    <source>
        <dbReference type="Pfam" id="PF24530"/>
    </source>
</evidence>